<proteinExistence type="predicted"/>
<accession>A0ABX1X6K2</accession>
<evidence type="ECO:0000256" key="2">
    <source>
        <dbReference type="ARBA" id="ARBA00022553"/>
    </source>
</evidence>
<dbReference type="EMBL" id="WHNY01000026">
    <property type="protein sequence ID" value="NOU64063.1"/>
    <property type="molecule type" value="Genomic_DNA"/>
</dbReference>
<dbReference type="SUPFAM" id="SSF47336">
    <property type="entry name" value="ACP-like"/>
    <property type="match status" value="1"/>
</dbReference>
<evidence type="ECO:0000256" key="1">
    <source>
        <dbReference type="ARBA" id="ARBA00022450"/>
    </source>
</evidence>
<evidence type="ECO:0000259" key="3">
    <source>
        <dbReference type="PROSITE" id="PS50075"/>
    </source>
</evidence>
<dbReference type="Proteomes" id="UP000653578">
    <property type="component" value="Unassembled WGS sequence"/>
</dbReference>
<dbReference type="PROSITE" id="PS50075">
    <property type="entry name" value="CARRIER"/>
    <property type="match status" value="1"/>
</dbReference>
<feature type="domain" description="Carrier" evidence="3">
    <location>
        <begin position="2"/>
        <end position="81"/>
    </location>
</feature>
<keyword evidence="2" id="KW-0597">Phosphoprotein</keyword>
<dbReference type="Gene3D" id="1.10.1200.10">
    <property type="entry name" value="ACP-like"/>
    <property type="match status" value="1"/>
</dbReference>
<sequence>MKDTMNKIADEIVIKVKQLKELQGDIDLDEDLPSLGLNSMDLMALSVDLEDIFSINFKPEELLFKNFSSIRKLSGLIERKMNGNDVKITEEL</sequence>
<comment type="caution">
    <text evidence="4">The sequence shown here is derived from an EMBL/GenBank/DDBJ whole genome shotgun (WGS) entry which is preliminary data.</text>
</comment>
<name>A0ABX1X6K2_9BACL</name>
<dbReference type="InterPro" id="IPR036736">
    <property type="entry name" value="ACP-like_sf"/>
</dbReference>
<keyword evidence="5" id="KW-1185">Reference proteome</keyword>
<dbReference type="InterPro" id="IPR006162">
    <property type="entry name" value="Ppantetheine_attach_site"/>
</dbReference>
<protein>
    <recommendedName>
        <fullName evidence="3">Carrier domain-containing protein</fullName>
    </recommendedName>
</protein>
<dbReference type="RefSeq" id="WP_171629798.1">
    <property type="nucleotide sequence ID" value="NZ_WHNY01000026.1"/>
</dbReference>
<dbReference type="Pfam" id="PF00550">
    <property type="entry name" value="PP-binding"/>
    <property type="match status" value="1"/>
</dbReference>
<reference evidence="4 5" key="1">
    <citation type="submission" date="2019-10" db="EMBL/GenBank/DDBJ databases">
        <title>Description of Paenibacillus humi sp. nov.</title>
        <authorList>
            <person name="Carlier A."/>
            <person name="Qi S."/>
        </authorList>
    </citation>
    <scope>NUCLEOTIDE SEQUENCE [LARGE SCALE GENOMIC DNA]</scope>
    <source>
        <strain evidence="4 5">LMG 31461</strain>
    </source>
</reference>
<organism evidence="4 5">
    <name type="scientific">Paenibacillus plantarum</name>
    <dbReference type="NCBI Taxonomy" id="2654975"/>
    <lineage>
        <taxon>Bacteria</taxon>
        <taxon>Bacillati</taxon>
        <taxon>Bacillota</taxon>
        <taxon>Bacilli</taxon>
        <taxon>Bacillales</taxon>
        <taxon>Paenibacillaceae</taxon>
        <taxon>Paenibacillus</taxon>
    </lineage>
</organism>
<dbReference type="InterPro" id="IPR009081">
    <property type="entry name" value="PP-bd_ACP"/>
</dbReference>
<evidence type="ECO:0000313" key="4">
    <source>
        <dbReference type="EMBL" id="NOU64063.1"/>
    </source>
</evidence>
<dbReference type="PROSITE" id="PS00012">
    <property type="entry name" value="PHOSPHOPANTETHEINE"/>
    <property type="match status" value="1"/>
</dbReference>
<keyword evidence="1" id="KW-0596">Phosphopantetheine</keyword>
<evidence type="ECO:0000313" key="5">
    <source>
        <dbReference type="Proteomes" id="UP000653578"/>
    </source>
</evidence>
<gene>
    <name evidence="4" type="ORF">GC096_08505</name>
</gene>